<evidence type="ECO:0000256" key="3">
    <source>
        <dbReference type="ARBA" id="ARBA00022844"/>
    </source>
</evidence>
<dbReference type="EMBL" id="KF220376">
    <property type="protein sequence ID" value="AGW81837.1"/>
    <property type="molecule type" value="Genomic_RNA"/>
</dbReference>
<proteinExistence type="predicted"/>
<organism evidence="4">
    <name type="scientific">Grapevine leafroll-associated virus 2</name>
    <dbReference type="NCBI Taxonomy" id="64003"/>
    <lineage>
        <taxon>Viruses</taxon>
        <taxon>Riboviria</taxon>
        <taxon>Orthornavirae</taxon>
        <taxon>Kitrinoviricota</taxon>
        <taxon>Alsuviricetes</taxon>
        <taxon>Martellivirales</taxon>
        <taxon>Closteroviridae</taxon>
        <taxon>Closterovirus</taxon>
        <taxon>Closterovirus vitis</taxon>
    </lineage>
</organism>
<dbReference type="Pfam" id="PF01785">
    <property type="entry name" value="Closter_coat"/>
    <property type="match status" value="1"/>
</dbReference>
<evidence type="ECO:0000256" key="1">
    <source>
        <dbReference type="ARBA" id="ARBA00004328"/>
    </source>
</evidence>
<keyword evidence="2" id="KW-0167">Capsid protein</keyword>
<comment type="subcellular location">
    <subcellularLocation>
        <location evidence="1">Virion</location>
    </subcellularLocation>
</comment>
<dbReference type="GO" id="GO:0019028">
    <property type="term" value="C:viral capsid"/>
    <property type="evidence" value="ECO:0007669"/>
    <property type="project" value="UniProtKB-KW"/>
</dbReference>
<keyword evidence="3" id="KW-0946">Virion</keyword>
<sequence length="223" mass="24725">MSSNTGVAMGGLEALETSGVVLTTRKEAVDKFLNELKNESYSSVDSSRLSDSEVKEVLEKSKESFKSELASTDEHFVYHVIFFLIRCAIISTSEKVKYIGSHKYVVDGKTYTVLDAWVFNMMKSLTKKYKRVNGLRAFCCACEDLYLTVAPMMSERFKTKAIGMKGLPVGKEYLGADFLSGTSKLMSDHDRAISIVAAKNAVDRSAFTGGERKIVSLYDLGRN</sequence>
<evidence type="ECO:0000313" key="4">
    <source>
        <dbReference type="EMBL" id="AGW81837.1"/>
    </source>
</evidence>
<dbReference type="InterPro" id="IPR002679">
    <property type="entry name" value="Closter_coat"/>
</dbReference>
<accession>A0A067Y7C8</accession>
<gene>
    <name evidence="4" type="primary">ORF5</name>
</gene>
<reference evidence="4" key="1">
    <citation type="submission" date="2013-06" db="EMBL/GenBank/DDBJ databases">
        <title>A novel isolate of Grapevine leafroll-associated virus 2 causes asymptomatic infection on own-rooted wine grape cultivar Sangiovese and negatively affects berry quality attributes.</title>
        <authorList>
            <person name="Poojari S."/>
            <person name="Alabi O.J."/>
            <person name="Naidu R.A."/>
        </authorList>
    </citation>
    <scope>NUCLEOTIDE SEQUENCE</scope>
    <source>
        <strain evidence="4">GLRaV-2-SG</strain>
    </source>
</reference>
<evidence type="ECO:0000256" key="2">
    <source>
        <dbReference type="ARBA" id="ARBA00022561"/>
    </source>
</evidence>
<protein>
    <submittedName>
        <fullName evidence="4">CPm-minor capsid protein</fullName>
    </submittedName>
</protein>
<name>A0A067Y7C8_9CLOS</name>